<feature type="chain" id="PRO_5042204231" description="Cell wall-binding repeat protein" evidence="2">
    <location>
        <begin position="29"/>
        <end position="328"/>
    </location>
</feature>
<dbReference type="Pfam" id="PF19127">
    <property type="entry name" value="Choline_bind_3"/>
    <property type="match status" value="1"/>
</dbReference>
<protein>
    <recommendedName>
        <fullName evidence="5">Cell wall-binding repeat protein</fullName>
    </recommendedName>
</protein>
<gene>
    <name evidence="3" type="ORF">J2S20_000748</name>
</gene>
<dbReference type="EMBL" id="JAUSTO010000003">
    <property type="protein sequence ID" value="MDQ0152066.1"/>
    <property type="molecule type" value="Genomic_DNA"/>
</dbReference>
<proteinExistence type="predicted"/>
<dbReference type="SUPFAM" id="SSF69360">
    <property type="entry name" value="Cell wall binding repeat"/>
    <property type="match status" value="1"/>
</dbReference>
<dbReference type="Gene3D" id="2.10.270.10">
    <property type="entry name" value="Cholin Binding"/>
    <property type="match status" value="1"/>
</dbReference>
<organism evidence="3 4">
    <name type="scientific">Moryella indoligenes</name>
    <dbReference type="NCBI Taxonomy" id="371674"/>
    <lineage>
        <taxon>Bacteria</taxon>
        <taxon>Bacillati</taxon>
        <taxon>Bacillota</taxon>
        <taxon>Clostridia</taxon>
        <taxon>Lachnospirales</taxon>
        <taxon>Lachnospiraceae</taxon>
        <taxon>Moryella</taxon>
    </lineage>
</organism>
<evidence type="ECO:0000256" key="1">
    <source>
        <dbReference type="ARBA" id="ARBA00022737"/>
    </source>
</evidence>
<keyword evidence="2" id="KW-0732">Signal</keyword>
<feature type="signal peptide" evidence="2">
    <location>
        <begin position="1"/>
        <end position="28"/>
    </location>
</feature>
<keyword evidence="1" id="KW-0677">Repeat</keyword>
<sequence>MRHISNRRSWFMKACVTALLFTAFSALVAYGYEKNDKPIRSISLTVSGLIKVEEKFGEEELEVHTAGNKYSFDHYEVQNAGFRWSIEDTPELDIYLTASDGYYFRITKASQIRLNGASYKSARREDGAYTLVVRVTLPSLETQVGTVEEAVMEGGRCRWSEAIGAGSYELKFMRNGTTLGANQIINGTSYDGSEFMTRGASYHFKVRAINAKDPSIKGHWTDSNQVSITEAQAREQKERNAELQSAGEWIEEDGRWWFRLPDQSCVRSAWRLINGEWYLFDENGWMRTGWYLDGDKWYYLDPESGVMWKNATTEDGYHLGIDGVLQQN</sequence>
<evidence type="ECO:0000256" key="2">
    <source>
        <dbReference type="SAM" id="SignalP"/>
    </source>
</evidence>
<dbReference type="RefSeq" id="WP_307253325.1">
    <property type="nucleotide sequence ID" value="NZ_JAUSTO010000003.1"/>
</dbReference>
<evidence type="ECO:0000313" key="4">
    <source>
        <dbReference type="Proteomes" id="UP001241537"/>
    </source>
</evidence>
<accession>A0AAE4ALD3</accession>
<dbReference type="InterPro" id="IPR018337">
    <property type="entry name" value="Cell_wall/Cho-bd_repeat"/>
</dbReference>
<evidence type="ECO:0008006" key="5">
    <source>
        <dbReference type="Google" id="ProtNLM"/>
    </source>
</evidence>
<name>A0AAE4ALD3_9FIRM</name>
<keyword evidence="4" id="KW-1185">Reference proteome</keyword>
<dbReference type="Proteomes" id="UP001241537">
    <property type="component" value="Unassembled WGS sequence"/>
</dbReference>
<reference evidence="3" key="1">
    <citation type="submission" date="2023-07" db="EMBL/GenBank/DDBJ databases">
        <title>Genomic Encyclopedia of Type Strains, Phase IV (KMG-IV): sequencing the most valuable type-strain genomes for metagenomic binning, comparative biology and taxonomic classification.</title>
        <authorList>
            <person name="Goeker M."/>
        </authorList>
    </citation>
    <scope>NUCLEOTIDE SEQUENCE</scope>
    <source>
        <strain evidence="3">DSM 19659</strain>
    </source>
</reference>
<evidence type="ECO:0000313" key="3">
    <source>
        <dbReference type="EMBL" id="MDQ0152066.1"/>
    </source>
</evidence>
<dbReference type="AlphaFoldDB" id="A0AAE4ALD3"/>
<comment type="caution">
    <text evidence="3">The sequence shown here is derived from an EMBL/GenBank/DDBJ whole genome shotgun (WGS) entry which is preliminary data.</text>
</comment>